<organism evidence="15">
    <name type="scientific">freshwater metagenome</name>
    <dbReference type="NCBI Taxonomy" id="449393"/>
    <lineage>
        <taxon>unclassified sequences</taxon>
        <taxon>metagenomes</taxon>
        <taxon>ecological metagenomes</taxon>
    </lineage>
</organism>
<evidence type="ECO:0000313" key="10">
    <source>
        <dbReference type="EMBL" id="CAB4363039.1"/>
    </source>
</evidence>
<evidence type="ECO:0000259" key="9">
    <source>
        <dbReference type="PROSITE" id="PS51794"/>
    </source>
</evidence>
<dbReference type="NCBIfam" id="NF010009">
    <property type="entry name" value="PRK13482.1"/>
    <property type="match status" value="1"/>
</dbReference>
<evidence type="ECO:0000256" key="7">
    <source>
        <dbReference type="ARBA" id="ARBA00023204"/>
    </source>
</evidence>
<name>A0A6J7Q7Y9_9ZZZZ</name>
<dbReference type="GO" id="GO:0004016">
    <property type="term" value="F:adenylate cyclase activity"/>
    <property type="evidence" value="ECO:0007669"/>
    <property type="project" value="TreeGrafter"/>
</dbReference>
<dbReference type="AlphaFoldDB" id="A0A6J7Q7Y9"/>
<dbReference type="Gene3D" id="1.20.1260.110">
    <property type="entry name" value="DNA integrity scanning linker region"/>
    <property type="match status" value="1"/>
</dbReference>
<dbReference type="InterPro" id="IPR018906">
    <property type="entry name" value="DNA_integrity_scan_DisA_link"/>
</dbReference>
<evidence type="ECO:0000313" key="14">
    <source>
        <dbReference type="EMBL" id="CAB4923451.1"/>
    </source>
</evidence>
<dbReference type="EMBL" id="CAFBOL010000121">
    <property type="protein sequence ID" value="CAB5013668.1"/>
    <property type="molecule type" value="Genomic_DNA"/>
</dbReference>
<dbReference type="Gene3D" id="1.10.150.20">
    <property type="entry name" value="5' to 3' exonuclease, C-terminal subdomain"/>
    <property type="match status" value="1"/>
</dbReference>
<dbReference type="SUPFAM" id="SSF47781">
    <property type="entry name" value="RuvA domain 2-like"/>
    <property type="match status" value="1"/>
</dbReference>
<evidence type="ECO:0000313" key="11">
    <source>
        <dbReference type="EMBL" id="CAB4722193.1"/>
    </source>
</evidence>
<dbReference type="Pfam" id="PF02457">
    <property type="entry name" value="DAC"/>
    <property type="match status" value="1"/>
</dbReference>
<dbReference type="EMBL" id="CAEZYF010000007">
    <property type="protein sequence ID" value="CAB4722193.1"/>
    <property type="molecule type" value="Genomic_DNA"/>
</dbReference>
<evidence type="ECO:0000256" key="8">
    <source>
        <dbReference type="SAM" id="Coils"/>
    </source>
</evidence>
<evidence type="ECO:0000313" key="12">
    <source>
        <dbReference type="EMBL" id="CAB4805336.1"/>
    </source>
</evidence>
<keyword evidence="8" id="KW-0175">Coiled coil</keyword>
<dbReference type="EMBL" id="CAFBMT010000004">
    <property type="protein sequence ID" value="CAB4923451.1"/>
    <property type="molecule type" value="Genomic_DNA"/>
</dbReference>
<feature type="coiled-coil region" evidence="8">
    <location>
        <begin position="146"/>
        <end position="180"/>
    </location>
</feature>
<dbReference type="GO" id="GO:0006281">
    <property type="term" value="P:DNA repair"/>
    <property type="evidence" value="ECO:0007669"/>
    <property type="project" value="UniProtKB-KW"/>
</dbReference>
<dbReference type="InterPro" id="IPR003390">
    <property type="entry name" value="DNA_integrity_scan_DisA_N"/>
</dbReference>
<protein>
    <submittedName>
        <fullName evidence="15">Unannotated protein</fullName>
    </submittedName>
</protein>
<comment type="catalytic activity">
    <reaction evidence="1">
        <text>2 ATP = 3',3'-c-di-AMP + 2 diphosphate</text>
        <dbReference type="Rhea" id="RHEA:35655"/>
        <dbReference type="ChEBI" id="CHEBI:30616"/>
        <dbReference type="ChEBI" id="CHEBI:33019"/>
        <dbReference type="ChEBI" id="CHEBI:71500"/>
        <dbReference type="EC" id="2.7.7.85"/>
    </reaction>
</comment>
<evidence type="ECO:0000256" key="5">
    <source>
        <dbReference type="ARBA" id="ARBA00022763"/>
    </source>
</evidence>
<dbReference type="InterPro" id="IPR041663">
    <property type="entry name" value="DisA/LigA_HHH"/>
</dbReference>
<dbReference type="EMBL" id="CAFBIY010000115">
    <property type="protein sequence ID" value="CAB4852186.1"/>
    <property type="molecule type" value="Genomic_DNA"/>
</dbReference>
<keyword evidence="4" id="KW-0547">Nucleotide-binding</keyword>
<dbReference type="EMBL" id="CAESGF010000004">
    <property type="protein sequence ID" value="CAB4363039.1"/>
    <property type="molecule type" value="Genomic_DNA"/>
</dbReference>
<dbReference type="InterPro" id="IPR010994">
    <property type="entry name" value="RuvA_2-like"/>
</dbReference>
<dbReference type="GO" id="GO:0106408">
    <property type="term" value="F:diadenylate cyclase activity"/>
    <property type="evidence" value="ECO:0007669"/>
    <property type="project" value="UniProtKB-EC"/>
</dbReference>
<evidence type="ECO:0000313" key="13">
    <source>
        <dbReference type="EMBL" id="CAB4852186.1"/>
    </source>
</evidence>
<dbReference type="Pfam" id="PF10635">
    <property type="entry name" value="DisA-linker"/>
    <property type="match status" value="1"/>
</dbReference>
<evidence type="ECO:0000256" key="6">
    <source>
        <dbReference type="ARBA" id="ARBA00022840"/>
    </source>
</evidence>
<dbReference type="InterPro" id="IPR050338">
    <property type="entry name" value="DisA"/>
</dbReference>
<keyword evidence="5" id="KW-0227">DNA damage</keyword>
<dbReference type="InterPro" id="IPR038331">
    <property type="entry name" value="DisA_sf"/>
</dbReference>
<evidence type="ECO:0000313" key="15">
    <source>
        <dbReference type="EMBL" id="CAB5013668.1"/>
    </source>
</evidence>
<accession>A0A6J7Q7Y9</accession>
<proteinExistence type="predicted"/>
<dbReference type="Gene3D" id="3.40.1700.10">
    <property type="entry name" value="DNA integrity scanning protein, DisA, N-terminal domain"/>
    <property type="match status" value="1"/>
</dbReference>
<reference evidence="15" key="1">
    <citation type="submission" date="2020-05" db="EMBL/GenBank/DDBJ databases">
        <authorList>
            <person name="Chiriac C."/>
            <person name="Salcher M."/>
            <person name="Ghai R."/>
            <person name="Kavagutti S V."/>
        </authorList>
    </citation>
    <scope>NUCLEOTIDE SEQUENCE</scope>
</reference>
<dbReference type="GO" id="GO:0005524">
    <property type="term" value="F:ATP binding"/>
    <property type="evidence" value="ECO:0007669"/>
    <property type="project" value="UniProtKB-KW"/>
</dbReference>
<dbReference type="EMBL" id="CAFAAV010000017">
    <property type="protein sequence ID" value="CAB4805336.1"/>
    <property type="molecule type" value="Genomic_DNA"/>
</dbReference>
<dbReference type="Pfam" id="PF12826">
    <property type="entry name" value="HHH_2"/>
    <property type="match status" value="1"/>
</dbReference>
<keyword evidence="3" id="KW-0548">Nucleotidyltransferase</keyword>
<keyword evidence="6" id="KW-0067">ATP-binding</keyword>
<evidence type="ECO:0000256" key="1">
    <source>
        <dbReference type="ARBA" id="ARBA00000877"/>
    </source>
</evidence>
<dbReference type="PROSITE" id="PS51794">
    <property type="entry name" value="DAC"/>
    <property type="match status" value="1"/>
</dbReference>
<keyword evidence="7" id="KW-0234">DNA repair</keyword>
<dbReference type="PANTHER" id="PTHR34185">
    <property type="entry name" value="DIADENYLATE CYCLASE"/>
    <property type="match status" value="1"/>
</dbReference>
<evidence type="ECO:0000256" key="4">
    <source>
        <dbReference type="ARBA" id="ARBA00022741"/>
    </source>
</evidence>
<feature type="domain" description="DAC" evidence="9">
    <location>
        <begin position="8"/>
        <end position="148"/>
    </location>
</feature>
<dbReference type="InterPro" id="IPR036888">
    <property type="entry name" value="DNA_integrity_DisA_N_sf"/>
</dbReference>
<keyword evidence="2" id="KW-0808">Transferase</keyword>
<dbReference type="SUPFAM" id="SSF143597">
    <property type="entry name" value="YojJ-like"/>
    <property type="match status" value="1"/>
</dbReference>
<dbReference type="PANTHER" id="PTHR34185:SF3">
    <property type="entry name" value="DNA INTEGRITY SCANNING PROTEIN DISA"/>
    <property type="match status" value="1"/>
</dbReference>
<gene>
    <name evidence="11" type="ORF">UFOPK2656_01438</name>
    <name evidence="12" type="ORF">UFOPK3099_00380</name>
    <name evidence="13" type="ORF">UFOPK3267_01938</name>
    <name evidence="14" type="ORF">UFOPK3651_01009</name>
    <name evidence="15" type="ORF">UFOPK3931_02950</name>
    <name evidence="10" type="ORF">UFOPK4189_00816</name>
</gene>
<evidence type="ECO:0000256" key="2">
    <source>
        <dbReference type="ARBA" id="ARBA00022679"/>
    </source>
</evidence>
<sequence>MPTQPTPNDALHEALAKVAPGTGLRDGIDRIVRAKMGALVVVSDAPKVLAICSGGFLLDAEYTPQRLSELAKMDGAMIITEDGTRIARANVHLVPDPTVPTSETGTRHRTAERVALSLGVPVISVSEEMSVINVYAGGMRRQLQDIGRLLDRANQALQTLERYKEKLDDATSELTMLEIEDVATVRDVMAVLQRGQMVRKIAAEIETMIVELGVDARLLRLQLEEVFNSLHDELELVQADYPVLDHPEGQLPPGDSPATPRGLRLLSRVPRLGHHSAVAIADHFGELSRLMRATAADIAKVDGVDVRTAQAVKDTLDRLTEASILDQYI</sequence>
<evidence type="ECO:0000256" key="3">
    <source>
        <dbReference type="ARBA" id="ARBA00022695"/>
    </source>
</evidence>